<protein>
    <submittedName>
        <fullName evidence="1">Uncharacterized protein</fullName>
    </submittedName>
</protein>
<accession>A0ACD0P747</accession>
<evidence type="ECO:0000313" key="2">
    <source>
        <dbReference type="Proteomes" id="UP000245626"/>
    </source>
</evidence>
<proteinExistence type="predicted"/>
<organism evidence="1 2">
    <name type="scientific">Violaceomyces palustris</name>
    <dbReference type="NCBI Taxonomy" id="1673888"/>
    <lineage>
        <taxon>Eukaryota</taxon>
        <taxon>Fungi</taxon>
        <taxon>Dikarya</taxon>
        <taxon>Basidiomycota</taxon>
        <taxon>Ustilaginomycotina</taxon>
        <taxon>Ustilaginomycetes</taxon>
        <taxon>Violaceomycetales</taxon>
        <taxon>Violaceomycetaceae</taxon>
        <taxon>Violaceomyces</taxon>
    </lineage>
</organism>
<dbReference type="EMBL" id="KZ819706">
    <property type="protein sequence ID" value="PWN53869.1"/>
    <property type="molecule type" value="Genomic_DNA"/>
</dbReference>
<reference evidence="1 2" key="1">
    <citation type="journal article" date="2018" name="Mol. Biol. Evol.">
        <title>Broad Genomic Sampling Reveals a Smut Pathogenic Ancestry of the Fungal Clade Ustilaginomycotina.</title>
        <authorList>
            <person name="Kijpornyongpan T."/>
            <person name="Mondo S.J."/>
            <person name="Barry K."/>
            <person name="Sandor L."/>
            <person name="Lee J."/>
            <person name="Lipzen A."/>
            <person name="Pangilinan J."/>
            <person name="LaButti K."/>
            <person name="Hainaut M."/>
            <person name="Henrissat B."/>
            <person name="Grigoriev I.V."/>
            <person name="Spatafora J.W."/>
            <person name="Aime M.C."/>
        </authorList>
    </citation>
    <scope>NUCLEOTIDE SEQUENCE [LARGE SCALE GENOMIC DNA]</scope>
    <source>
        <strain evidence="1 2">SA 807</strain>
    </source>
</reference>
<dbReference type="Proteomes" id="UP000245626">
    <property type="component" value="Unassembled WGS sequence"/>
</dbReference>
<gene>
    <name evidence="1" type="ORF">IE53DRAFT_90478</name>
</gene>
<evidence type="ECO:0000313" key="1">
    <source>
        <dbReference type="EMBL" id="PWN53869.1"/>
    </source>
</evidence>
<keyword evidence="2" id="KW-1185">Reference proteome</keyword>
<name>A0ACD0P747_9BASI</name>
<sequence>MTADLLPSLPLSLLILYSGHMATTRVSVLVKQIKSFLLFLLLFFFRMTYLLPPFSSHLFPYPRINLFFSMVR</sequence>